<organism evidence="1 2">
    <name type="scientific">Silvanigrella paludirubra</name>
    <dbReference type="NCBI Taxonomy" id="2499159"/>
    <lineage>
        <taxon>Bacteria</taxon>
        <taxon>Pseudomonadati</taxon>
        <taxon>Bdellovibrionota</taxon>
        <taxon>Oligoflexia</taxon>
        <taxon>Silvanigrellales</taxon>
        <taxon>Silvanigrellaceae</taxon>
        <taxon>Silvanigrella</taxon>
    </lineage>
</organism>
<name>A0A6N6VVL7_9BACT</name>
<keyword evidence="2" id="KW-1185">Reference proteome</keyword>
<accession>A0A6N6VVL7</accession>
<evidence type="ECO:0000313" key="2">
    <source>
        <dbReference type="Proteomes" id="UP000437748"/>
    </source>
</evidence>
<dbReference type="Proteomes" id="UP000437748">
    <property type="component" value="Unassembled WGS sequence"/>
</dbReference>
<evidence type="ECO:0008006" key="3">
    <source>
        <dbReference type="Google" id="ProtNLM"/>
    </source>
</evidence>
<reference evidence="1 2" key="1">
    <citation type="submission" date="2019-10" db="EMBL/GenBank/DDBJ databases">
        <title>New species of Slilvanegrellaceae.</title>
        <authorList>
            <person name="Pitt A."/>
            <person name="Hahn M.W."/>
        </authorList>
    </citation>
    <scope>NUCLEOTIDE SEQUENCE [LARGE SCALE GENOMIC DNA]</scope>
    <source>
        <strain evidence="1 2">SP-Ram-0.45-NSY-1</strain>
    </source>
</reference>
<dbReference type="EMBL" id="WFLM01000001">
    <property type="protein sequence ID" value="KAB8040620.1"/>
    <property type="molecule type" value="Genomic_DNA"/>
</dbReference>
<dbReference type="Gene3D" id="2.130.10.10">
    <property type="entry name" value="YVTN repeat-like/Quinoprotein amine dehydrogenase"/>
    <property type="match status" value="1"/>
</dbReference>
<proteinExistence type="predicted"/>
<evidence type="ECO:0000313" key="1">
    <source>
        <dbReference type="EMBL" id="KAB8040620.1"/>
    </source>
</evidence>
<protein>
    <recommendedName>
        <fullName evidence="3">YncE family protein</fullName>
    </recommendedName>
</protein>
<dbReference type="InterPro" id="IPR015943">
    <property type="entry name" value="WD40/YVTN_repeat-like_dom_sf"/>
</dbReference>
<dbReference type="Gene3D" id="2.60.40.2340">
    <property type="match status" value="1"/>
</dbReference>
<gene>
    <name evidence="1" type="ORF">GCL60_01480</name>
</gene>
<dbReference type="OrthoDB" id="1198496at2"/>
<sequence length="387" mass="41230">MKKIIIFFIILCSCSRVKHSLVSNSESQILTFSIIVNGTNYNGLIDELNKTIKVRGLPHGTNLNKLIAYFSFSTNSNVFVNGVSQISGISIMDFSSKVTYTVTSENKFSTSSYTVQVTTSSITYAYIVGKTKITVCTVGETGNLSNCLIAASSGFTNLSTMTIYNNYAYIVDDFANKIFKCLINLDGKLTGCNSEITGTGNPFFGIAANNGYLYISSTDTSTLTICNIDSTGSLTGCSTTGSGFSDLSDLTIYGNYLFATDNGASDVVVCSIGLSGLLSSCFTTPSGIASPESIAVYNSFSYISSFIANNVYFCSVSATGIFSNCKISGSGLNHVLNFYYYNNYIYALESASSNVFKCEISGTGDLTNCSIAGSGFASPQAIYITTQ</sequence>
<dbReference type="SUPFAM" id="SSF63825">
    <property type="entry name" value="YWTD domain"/>
    <property type="match status" value="1"/>
</dbReference>
<dbReference type="AlphaFoldDB" id="A0A6N6VVL7"/>
<comment type="caution">
    <text evidence="1">The sequence shown here is derived from an EMBL/GenBank/DDBJ whole genome shotgun (WGS) entry which is preliminary data.</text>
</comment>
<dbReference type="RefSeq" id="WP_153418135.1">
    <property type="nucleotide sequence ID" value="NZ_WFLM01000001.1"/>
</dbReference>